<dbReference type="EMBL" id="GBHO01002452">
    <property type="protein sequence ID" value="JAG41152.1"/>
    <property type="molecule type" value="Transcribed_RNA"/>
</dbReference>
<feature type="compositionally biased region" description="Basic and acidic residues" evidence="1">
    <location>
        <begin position="74"/>
        <end position="86"/>
    </location>
</feature>
<sequence length="111" mass="12896">MKVNTIFSVILISFGDVFARKPEGDLLELAMQFAEKFKPHTLVASGKGFTIHLNDEQVHDAPLTFTVTRNKTEEKTLQKRWEENKGHVSKKERRQKFKKNTDLHNLKSRSE</sequence>
<feature type="region of interest" description="Disordered" evidence="1">
    <location>
        <begin position="74"/>
        <end position="111"/>
    </location>
</feature>
<evidence type="ECO:0000313" key="3">
    <source>
        <dbReference type="EMBL" id="JAG41152.1"/>
    </source>
</evidence>
<feature type="compositionally biased region" description="Basic and acidic residues" evidence="1">
    <location>
        <begin position="99"/>
        <end position="111"/>
    </location>
</feature>
<feature type="signal peptide" evidence="2">
    <location>
        <begin position="1"/>
        <end position="19"/>
    </location>
</feature>
<organism evidence="3">
    <name type="scientific">Lygus hesperus</name>
    <name type="common">Western plant bug</name>
    <dbReference type="NCBI Taxonomy" id="30085"/>
    <lineage>
        <taxon>Eukaryota</taxon>
        <taxon>Metazoa</taxon>
        <taxon>Ecdysozoa</taxon>
        <taxon>Arthropoda</taxon>
        <taxon>Hexapoda</taxon>
        <taxon>Insecta</taxon>
        <taxon>Pterygota</taxon>
        <taxon>Neoptera</taxon>
        <taxon>Paraneoptera</taxon>
        <taxon>Hemiptera</taxon>
        <taxon>Heteroptera</taxon>
        <taxon>Panheteroptera</taxon>
        <taxon>Cimicomorpha</taxon>
        <taxon>Miridae</taxon>
        <taxon>Mirini</taxon>
        <taxon>Lygus</taxon>
    </lineage>
</organism>
<gene>
    <name evidence="3" type="ORF">CM83_99802</name>
</gene>
<evidence type="ECO:0000313" key="4">
    <source>
        <dbReference type="EMBL" id="JAG47736.1"/>
    </source>
</evidence>
<feature type="chain" id="PRO_5015034098" evidence="2">
    <location>
        <begin position="20"/>
        <end position="111"/>
    </location>
</feature>
<proteinExistence type="predicted"/>
<feature type="compositionally biased region" description="Basic residues" evidence="1">
    <location>
        <begin position="87"/>
        <end position="98"/>
    </location>
</feature>
<evidence type="ECO:0000256" key="1">
    <source>
        <dbReference type="SAM" id="MobiDB-lite"/>
    </source>
</evidence>
<reference evidence="4" key="3">
    <citation type="submission" date="2014-09" db="EMBL/GenBank/DDBJ databases">
        <authorList>
            <person name="Magalhaes I.L.F."/>
            <person name="Oliveira U."/>
            <person name="Santos F.R."/>
            <person name="Vidigal T.H.D.A."/>
            <person name="Brescovit A.D."/>
            <person name="Santos A.J."/>
        </authorList>
    </citation>
    <scope>NUCLEOTIDE SEQUENCE</scope>
</reference>
<dbReference type="EMBL" id="GBRD01018091">
    <property type="protein sequence ID" value="JAG47736.1"/>
    <property type="molecule type" value="Transcribed_RNA"/>
</dbReference>
<reference evidence="3" key="1">
    <citation type="journal article" date="2014" name="PLoS ONE">
        <title>Transcriptome-Based Identification of ABC Transporters in the Western Tarnished Plant Bug Lygus hesperus.</title>
        <authorList>
            <person name="Hull J.J."/>
            <person name="Chaney K."/>
            <person name="Geib S.M."/>
            <person name="Fabrick J.A."/>
            <person name="Brent C.S."/>
            <person name="Walsh D."/>
            <person name="Lavine L.C."/>
        </authorList>
    </citation>
    <scope>NUCLEOTIDE SEQUENCE</scope>
</reference>
<name>A0A0A9Z7G1_LYGHE</name>
<evidence type="ECO:0000256" key="2">
    <source>
        <dbReference type="SAM" id="SignalP"/>
    </source>
</evidence>
<protein>
    <submittedName>
        <fullName evidence="3">Uncharacterized protein</fullName>
    </submittedName>
</protein>
<accession>A0A0A9Z7G1</accession>
<dbReference type="AlphaFoldDB" id="A0A0A9Z7G1"/>
<reference evidence="3" key="2">
    <citation type="submission" date="2014-07" db="EMBL/GenBank/DDBJ databases">
        <authorList>
            <person name="Hull J."/>
        </authorList>
    </citation>
    <scope>NUCLEOTIDE SEQUENCE</scope>
</reference>
<keyword evidence="2" id="KW-0732">Signal</keyword>